<feature type="domain" description="OmpA-like" evidence="1">
    <location>
        <begin position="37"/>
        <end position="116"/>
    </location>
</feature>
<dbReference type="Pfam" id="PF00691">
    <property type="entry name" value="OmpA"/>
    <property type="match status" value="1"/>
</dbReference>
<organism evidence="2 3">
    <name type="scientific">Roseococcus pinisoli</name>
    <dbReference type="NCBI Taxonomy" id="2835040"/>
    <lineage>
        <taxon>Bacteria</taxon>
        <taxon>Pseudomonadati</taxon>
        <taxon>Pseudomonadota</taxon>
        <taxon>Alphaproteobacteria</taxon>
        <taxon>Acetobacterales</taxon>
        <taxon>Roseomonadaceae</taxon>
        <taxon>Roseococcus</taxon>
    </lineage>
</organism>
<sequence>MPGPTGGAPPAPLPPLPNIPLARGVTSPERGVWHVAFETGSEEIPAPRRAALLRIGGVLNTGSVGRVTVIAEVGSGDDLSTTRRLSLARARAVKDALVAGGLAETRIDLRPMGHRDAGQDIVAILAPTIARP</sequence>
<evidence type="ECO:0000259" key="1">
    <source>
        <dbReference type="Pfam" id="PF00691"/>
    </source>
</evidence>
<keyword evidence="3" id="KW-1185">Reference proteome</keyword>
<evidence type="ECO:0000313" key="2">
    <source>
        <dbReference type="EMBL" id="MBS7811158.1"/>
    </source>
</evidence>
<protein>
    <recommendedName>
        <fullName evidence="1">OmpA-like domain-containing protein</fullName>
    </recommendedName>
</protein>
<name>A0ABS5QF24_9PROT</name>
<proteinExistence type="predicted"/>
<comment type="caution">
    <text evidence="2">The sequence shown here is derived from an EMBL/GenBank/DDBJ whole genome shotgun (WGS) entry which is preliminary data.</text>
</comment>
<dbReference type="Gene3D" id="3.30.1330.60">
    <property type="entry name" value="OmpA-like domain"/>
    <property type="match status" value="1"/>
</dbReference>
<dbReference type="InterPro" id="IPR036737">
    <property type="entry name" value="OmpA-like_sf"/>
</dbReference>
<dbReference type="SUPFAM" id="SSF103088">
    <property type="entry name" value="OmpA-like"/>
    <property type="match status" value="1"/>
</dbReference>
<dbReference type="InterPro" id="IPR006665">
    <property type="entry name" value="OmpA-like"/>
</dbReference>
<reference evidence="2 3" key="1">
    <citation type="submission" date="2021-05" db="EMBL/GenBank/DDBJ databases">
        <title>Roseococcus sp. XZZS9, whole genome shotgun sequencing project.</title>
        <authorList>
            <person name="Zhao G."/>
            <person name="Shen L."/>
        </authorList>
    </citation>
    <scope>NUCLEOTIDE SEQUENCE [LARGE SCALE GENOMIC DNA]</scope>
    <source>
        <strain evidence="2 3">XZZS9</strain>
    </source>
</reference>
<gene>
    <name evidence="2" type="ORF">KHU32_09435</name>
</gene>
<accession>A0ABS5QF24</accession>
<evidence type="ECO:0000313" key="3">
    <source>
        <dbReference type="Proteomes" id="UP000766336"/>
    </source>
</evidence>
<dbReference type="EMBL" id="JAHCDA010000002">
    <property type="protein sequence ID" value="MBS7811158.1"/>
    <property type="molecule type" value="Genomic_DNA"/>
</dbReference>
<dbReference type="RefSeq" id="WP_213669847.1">
    <property type="nucleotide sequence ID" value="NZ_JAHCDA010000002.1"/>
</dbReference>
<dbReference type="Proteomes" id="UP000766336">
    <property type="component" value="Unassembled WGS sequence"/>
</dbReference>